<dbReference type="PANTHER" id="PTHR42951:SF22">
    <property type="entry name" value="METALLO BETA-LACTAMASE SUPERFAMILY LIPOPROTEIN"/>
    <property type="match status" value="1"/>
</dbReference>
<dbReference type="Gene3D" id="3.60.15.10">
    <property type="entry name" value="Ribonuclease Z/Hydroxyacylglutathione hydrolase-like"/>
    <property type="match status" value="1"/>
</dbReference>
<dbReference type="InterPro" id="IPR001279">
    <property type="entry name" value="Metallo-B-lactamas"/>
</dbReference>
<dbReference type="Pfam" id="PF00753">
    <property type="entry name" value="Lactamase_B"/>
    <property type="match status" value="1"/>
</dbReference>
<comment type="caution">
    <text evidence="3">The sequence shown here is derived from an EMBL/GenBank/DDBJ whole genome shotgun (WGS) entry which is preliminary data.</text>
</comment>
<dbReference type="InterPro" id="IPR036866">
    <property type="entry name" value="RibonucZ/Hydroxyglut_hydro"/>
</dbReference>
<dbReference type="InterPro" id="IPR037482">
    <property type="entry name" value="ST1585_MBL-fold"/>
</dbReference>
<proteinExistence type="predicted"/>
<organism evidence="3 4">
    <name type="scientific">Deinococcus oregonensis</name>
    <dbReference type="NCBI Taxonomy" id="1805970"/>
    <lineage>
        <taxon>Bacteria</taxon>
        <taxon>Thermotogati</taxon>
        <taxon>Deinococcota</taxon>
        <taxon>Deinococci</taxon>
        <taxon>Deinococcales</taxon>
        <taxon>Deinococcaceae</taxon>
        <taxon>Deinococcus</taxon>
    </lineage>
</organism>
<evidence type="ECO:0000313" key="3">
    <source>
        <dbReference type="EMBL" id="MFB9994206.1"/>
    </source>
</evidence>
<evidence type="ECO:0000313" key="4">
    <source>
        <dbReference type="Proteomes" id="UP001589733"/>
    </source>
</evidence>
<keyword evidence="4" id="KW-1185">Reference proteome</keyword>
<feature type="region of interest" description="Disordered" evidence="1">
    <location>
        <begin position="304"/>
        <end position="326"/>
    </location>
</feature>
<dbReference type="SMART" id="SM00849">
    <property type="entry name" value="Lactamase_B"/>
    <property type="match status" value="1"/>
</dbReference>
<dbReference type="RefSeq" id="WP_380014529.1">
    <property type="nucleotide sequence ID" value="NZ_JBHLYR010000060.1"/>
</dbReference>
<name>A0ABV6B6Z8_9DEIO</name>
<dbReference type="EMBL" id="JBHLYR010000060">
    <property type="protein sequence ID" value="MFB9994206.1"/>
    <property type="molecule type" value="Genomic_DNA"/>
</dbReference>
<evidence type="ECO:0000256" key="1">
    <source>
        <dbReference type="SAM" id="MobiDB-lite"/>
    </source>
</evidence>
<reference evidence="3 4" key="1">
    <citation type="submission" date="2024-09" db="EMBL/GenBank/DDBJ databases">
        <authorList>
            <person name="Sun Q."/>
            <person name="Mori K."/>
        </authorList>
    </citation>
    <scope>NUCLEOTIDE SEQUENCE [LARGE SCALE GENOMIC DNA]</scope>
    <source>
        <strain evidence="3 4">JCM 13503</strain>
    </source>
</reference>
<gene>
    <name evidence="3" type="ORF">ACFFLM_19815</name>
</gene>
<dbReference type="InterPro" id="IPR050855">
    <property type="entry name" value="NDM-1-like"/>
</dbReference>
<feature type="compositionally biased region" description="Low complexity" evidence="1">
    <location>
        <begin position="308"/>
        <end position="326"/>
    </location>
</feature>
<dbReference type="SUPFAM" id="SSF56281">
    <property type="entry name" value="Metallo-hydrolase/oxidoreductase"/>
    <property type="match status" value="1"/>
</dbReference>
<protein>
    <submittedName>
        <fullName evidence="3">MBL fold metallo-hydrolase</fullName>
    </submittedName>
</protein>
<dbReference type="Proteomes" id="UP001589733">
    <property type="component" value="Unassembled WGS sequence"/>
</dbReference>
<dbReference type="PANTHER" id="PTHR42951">
    <property type="entry name" value="METALLO-BETA-LACTAMASE DOMAIN-CONTAINING"/>
    <property type="match status" value="1"/>
</dbReference>
<evidence type="ECO:0000259" key="2">
    <source>
        <dbReference type="SMART" id="SM00849"/>
    </source>
</evidence>
<accession>A0ABV6B6Z8</accession>
<dbReference type="CDD" id="cd07726">
    <property type="entry name" value="ST1585-like_MBL-fold"/>
    <property type="match status" value="1"/>
</dbReference>
<sequence length="326" mass="34666">MVGLKVGEVHTVDLHFQDTPGVVASAVFDTGDGLTLVDTGPSSTLPALEAGLAALGARLEDVRHVLLTHIHLDHAGAAGTLLARVPNARAYVHERGAAHLSRPERLVASATQIYGDQMQSLWGEFLPVPAERLTVLVGGEGLRLGSTDVLPLYTPGHAVHHLAYHVGDDLFVGDVGGIRLDQRQTPRAPTPPPDIDLDAWRASIALLRGIDARTLHLAHFGPYAQAEAHWDALLANLDTDAQRIHAGLVAGQEPGALSSAFTAALLAELGEESPDLPGRYEFACPPWMSVQGLVRYWQRQAARTASPASAQESTQETAQTPAQAAR</sequence>
<feature type="domain" description="Metallo-beta-lactamase" evidence="2">
    <location>
        <begin position="22"/>
        <end position="219"/>
    </location>
</feature>